<name>A0A9P6E5K7_9AGAR</name>
<dbReference type="Proteomes" id="UP000807306">
    <property type="component" value="Unassembled WGS sequence"/>
</dbReference>
<dbReference type="InterPro" id="IPR011009">
    <property type="entry name" value="Kinase-like_dom_sf"/>
</dbReference>
<dbReference type="Gene3D" id="4.10.1110.10">
    <property type="entry name" value="AN1-like Zinc finger"/>
    <property type="match status" value="1"/>
</dbReference>
<gene>
    <name evidence="1" type="ORF">CPB83DRAFT_863683</name>
</gene>
<evidence type="ECO:0008006" key="3">
    <source>
        <dbReference type="Google" id="ProtNLM"/>
    </source>
</evidence>
<evidence type="ECO:0000313" key="1">
    <source>
        <dbReference type="EMBL" id="KAF9522942.1"/>
    </source>
</evidence>
<keyword evidence="2" id="KW-1185">Reference proteome</keyword>
<dbReference type="InterPro" id="IPR051678">
    <property type="entry name" value="AGP_Transferase"/>
</dbReference>
<dbReference type="SUPFAM" id="SSF56112">
    <property type="entry name" value="Protein kinase-like (PK-like)"/>
    <property type="match status" value="1"/>
</dbReference>
<accession>A0A9P6E5K7</accession>
<dbReference type="EMBL" id="MU157929">
    <property type="protein sequence ID" value="KAF9522942.1"/>
    <property type="molecule type" value="Genomic_DNA"/>
</dbReference>
<reference evidence="1" key="1">
    <citation type="submission" date="2020-11" db="EMBL/GenBank/DDBJ databases">
        <authorList>
            <consortium name="DOE Joint Genome Institute"/>
            <person name="Ahrendt S."/>
            <person name="Riley R."/>
            <person name="Andreopoulos W."/>
            <person name="Labutti K."/>
            <person name="Pangilinan J."/>
            <person name="Ruiz-Duenas F.J."/>
            <person name="Barrasa J.M."/>
            <person name="Sanchez-Garcia M."/>
            <person name="Camarero S."/>
            <person name="Miyauchi S."/>
            <person name="Serrano A."/>
            <person name="Linde D."/>
            <person name="Babiker R."/>
            <person name="Drula E."/>
            <person name="Ayuso-Fernandez I."/>
            <person name="Pacheco R."/>
            <person name="Padilla G."/>
            <person name="Ferreira P."/>
            <person name="Barriuso J."/>
            <person name="Kellner H."/>
            <person name="Castanera R."/>
            <person name="Alfaro M."/>
            <person name="Ramirez L."/>
            <person name="Pisabarro A.G."/>
            <person name="Kuo A."/>
            <person name="Tritt A."/>
            <person name="Lipzen A."/>
            <person name="He G."/>
            <person name="Yan M."/>
            <person name="Ng V."/>
            <person name="Cullen D."/>
            <person name="Martin F."/>
            <person name="Rosso M.-N."/>
            <person name="Henrissat B."/>
            <person name="Hibbett D."/>
            <person name="Martinez A.T."/>
            <person name="Grigoriev I.V."/>
        </authorList>
    </citation>
    <scope>NUCLEOTIDE SEQUENCE</scope>
    <source>
        <strain evidence="1">CBS 506.95</strain>
    </source>
</reference>
<comment type="caution">
    <text evidence="1">The sequence shown here is derived from an EMBL/GenBank/DDBJ whole genome shotgun (WGS) entry which is preliminary data.</text>
</comment>
<dbReference type="OrthoDB" id="2906425at2759"/>
<dbReference type="AlphaFoldDB" id="A0A9P6E5K7"/>
<proteinExistence type="predicted"/>
<evidence type="ECO:0000313" key="2">
    <source>
        <dbReference type="Proteomes" id="UP000807306"/>
    </source>
</evidence>
<dbReference type="PANTHER" id="PTHR21310">
    <property type="entry name" value="AMINOGLYCOSIDE PHOSPHOTRANSFERASE-RELATED-RELATED"/>
    <property type="match status" value="1"/>
</dbReference>
<dbReference type="PANTHER" id="PTHR21310:SF15">
    <property type="entry name" value="AMINOGLYCOSIDE PHOSPHOTRANSFERASE DOMAIN-CONTAINING PROTEIN"/>
    <property type="match status" value="1"/>
</dbReference>
<organism evidence="1 2">
    <name type="scientific">Crepidotus variabilis</name>
    <dbReference type="NCBI Taxonomy" id="179855"/>
    <lineage>
        <taxon>Eukaryota</taxon>
        <taxon>Fungi</taxon>
        <taxon>Dikarya</taxon>
        <taxon>Basidiomycota</taxon>
        <taxon>Agaricomycotina</taxon>
        <taxon>Agaricomycetes</taxon>
        <taxon>Agaricomycetidae</taxon>
        <taxon>Agaricales</taxon>
        <taxon>Agaricineae</taxon>
        <taxon>Crepidotaceae</taxon>
        <taxon>Crepidotus</taxon>
    </lineage>
</organism>
<dbReference type="SUPFAM" id="SSF118310">
    <property type="entry name" value="AN1-like Zinc finger"/>
    <property type="match status" value="1"/>
</dbReference>
<dbReference type="InterPro" id="IPR035896">
    <property type="entry name" value="AN1-like_Znf"/>
</dbReference>
<sequence length="439" mass="48722">MPLYRCSLAGCLLAGLRGPSGTCMACSRRFCVEHITASSLHDCPTYESDPRAVDDMAEKNLQAELHELAQRLNLVELARVASSLRNGQGCTIHELDDQYLRTLPRGGMNIHLDIVFNDGVEWICRIRRRSASIQDLPLDAQDAVVLSEAATLLFLANQTSVPVPRVFKVVPPSTRDNLVGVGYLLMEKVAGKPMDWSSLNALSKRKVLEQLADIFHSIYEHPFPLIGCLHINNHPLAAFTSASAFSISHLVAEGALSQKEDGSTGFLGPFTSTCEYLKASVASNTLCVSSRESQTSSISHYLALEKSFNRLASRYNFSATKPENFYLRHMDDKGDHILLDDVYNIVAIIDWEWAQTLPEPLAFSSPLFLVDVAAYYEGQDGLSEDERLFVTVLEEKGHATLAKCVRNGRLAHRLAHLLDTDSDSGDIQIHWESYNRLIS</sequence>
<protein>
    <recommendedName>
        <fullName evidence="3">Aminoglycoside phosphotransferase domain-containing protein</fullName>
    </recommendedName>
</protein>